<evidence type="ECO:0000313" key="3">
    <source>
        <dbReference type="Proteomes" id="UP000072618"/>
    </source>
</evidence>
<protein>
    <submittedName>
        <fullName evidence="2">Phage protein</fullName>
    </submittedName>
</protein>
<dbReference type="InterPro" id="IPR014820">
    <property type="entry name" value="PriCT_1"/>
</dbReference>
<accession>A0A0Z8F118</accession>
<evidence type="ECO:0000259" key="1">
    <source>
        <dbReference type="SMART" id="SM00942"/>
    </source>
</evidence>
<gene>
    <name evidence="2" type="ORF">ERS132394_01255</name>
</gene>
<proteinExistence type="predicted"/>
<dbReference type="Proteomes" id="UP000072618">
    <property type="component" value="Unassembled WGS sequence"/>
</dbReference>
<dbReference type="EMBL" id="FIGJ01000013">
    <property type="protein sequence ID" value="CYU71754.1"/>
    <property type="molecule type" value="Genomic_DNA"/>
</dbReference>
<reference evidence="2 3" key="1">
    <citation type="submission" date="2016-02" db="EMBL/GenBank/DDBJ databases">
        <authorList>
            <consortium name="Pathogen Informatics"/>
        </authorList>
    </citation>
    <scope>NUCLEOTIDE SEQUENCE [LARGE SCALE GENOMIC DNA]</scope>
    <source>
        <strain evidence="2 3">LSS32</strain>
    </source>
</reference>
<dbReference type="RefSeq" id="WP_044673146.1">
    <property type="nucleotide sequence ID" value="NZ_CEFF01000063.1"/>
</dbReference>
<dbReference type="AlphaFoldDB" id="A0A0Z8F118"/>
<sequence>MAIYEARGFQNNLVYPYNKLEPFEYIAQFKPMKVPEGADIEQFKRTQAPYCISGKVTADKKGTHRRNNNSLVYRDLIFLDYDELEASVNLPKIVSEALSDYSYIIYPTIKHTAKKPRYRLVVKPSHKMKETTYRATVQEIADKIGLPFDMASLTWSQLQGLPVTTGELEEYQKIIHRGLDYPIQAVLDKQPTKKAVTTTYTPRPSGHRSITMRVIDTLFDGFGDEGGRNVAVTRFVGLLVGKWVNCDIPTAWELTQIANSVTADPLPDNELEATFESIVKTEIRKRGLGISN</sequence>
<organism evidence="2 3">
    <name type="scientific">Streptococcus suis</name>
    <dbReference type="NCBI Taxonomy" id="1307"/>
    <lineage>
        <taxon>Bacteria</taxon>
        <taxon>Bacillati</taxon>
        <taxon>Bacillota</taxon>
        <taxon>Bacilli</taxon>
        <taxon>Lactobacillales</taxon>
        <taxon>Streptococcaceae</taxon>
        <taxon>Streptococcus</taxon>
    </lineage>
</organism>
<dbReference type="SMART" id="SM00942">
    <property type="entry name" value="PriCT_1"/>
    <property type="match status" value="1"/>
</dbReference>
<dbReference type="Pfam" id="PF08708">
    <property type="entry name" value="PriCT_1"/>
    <property type="match status" value="1"/>
</dbReference>
<name>A0A0Z8F118_STRSU</name>
<evidence type="ECO:0000313" key="2">
    <source>
        <dbReference type="EMBL" id="CYU71754.1"/>
    </source>
</evidence>
<feature type="domain" description="Primase C-terminal 1" evidence="1">
    <location>
        <begin position="217"/>
        <end position="284"/>
    </location>
</feature>